<dbReference type="OrthoDB" id="9785233at2"/>
<dbReference type="RefSeq" id="WP_139927085.1">
    <property type="nucleotide sequence ID" value="NZ_CP040915.1"/>
</dbReference>
<sequence length="184" mass="18744">MTVPAVSGASEFYRNVGATTDTTAADAASGPQSLGKDSFLELLVASLKYQDPSSPMDTSELMAQTTQLSTMEQLVGLTEMAQQSFALQQRSSASALVGQYVTYYDGDGKPVTGLVKSVDLTTETPLVVIGDVAVPLPYIAGVASPPVGDAAPPANSSSAADAANAVTHTSEPSSPTPSGDEQNA</sequence>
<dbReference type="AlphaFoldDB" id="A0A5B8BZG1"/>
<keyword evidence="4" id="KW-0969">Cilium</keyword>
<keyword evidence="4" id="KW-0282">Flagellum</keyword>
<name>A0A5B8BZG1_9MICO</name>
<comment type="similarity">
    <text evidence="1">Belongs to the FlgD family.</text>
</comment>
<protein>
    <submittedName>
        <fullName evidence="4">Flagellar hook capping protein</fullName>
    </submittedName>
</protein>
<dbReference type="Proteomes" id="UP000314616">
    <property type="component" value="Chromosome"/>
</dbReference>
<feature type="compositionally biased region" description="Low complexity" evidence="3">
    <location>
        <begin position="149"/>
        <end position="178"/>
    </location>
</feature>
<keyword evidence="4" id="KW-0966">Cell projection</keyword>
<organism evidence="4 5">
    <name type="scientific">Georgenia yuyongxinii</name>
    <dbReference type="NCBI Taxonomy" id="2589797"/>
    <lineage>
        <taxon>Bacteria</taxon>
        <taxon>Bacillati</taxon>
        <taxon>Actinomycetota</taxon>
        <taxon>Actinomycetes</taxon>
        <taxon>Micrococcales</taxon>
        <taxon>Bogoriellaceae</taxon>
        <taxon>Georgenia</taxon>
    </lineage>
</organism>
<dbReference type="EMBL" id="CP040915">
    <property type="protein sequence ID" value="QDC23643.1"/>
    <property type="molecule type" value="Genomic_DNA"/>
</dbReference>
<accession>A0A5B8BZG1</accession>
<evidence type="ECO:0000256" key="2">
    <source>
        <dbReference type="ARBA" id="ARBA00022795"/>
    </source>
</evidence>
<dbReference type="KEGG" id="gyu:FE374_02475"/>
<evidence type="ECO:0000313" key="4">
    <source>
        <dbReference type="EMBL" id="QDC23643.1"/>
    </source>
</evidence>
<keyword evidence="2" id="KW-1005">Bacterial flagellum biogenesis</keyword>
<feature type="region of interest" description="Disordered" evidence="3">
    <location>
        <begin position="144"/>
        <end position="184"/>
    </location>
</feature>
<dbReference type="GO" id="GO:0044781">
    <property type="term" value="P:bacterial-type flagellum organization"/>
    <property type="evidence" value="ECO:0007669"/>
    <property type="project" value="UniProtKB-KW"/>
</dbReference>
<gene>
    <name evidence="4" type="ORF">FE374_02475</name>
</gene>
<dbReference type="Pfam" id="PF03963">
    <property type="entry name" value="FlgD"/>
    <property type="match status" value="1"/>
</dbReference>
<reference evidence="4 5" key="1">
    <citation type="submission" date="2019-05" db="EMBL/GenBank/DDBJ databases">
        <title>Georgenia *** sp. nov., and Georgenia *** sp. nov., isolated from the intestinal contents of plateau pika (Ochotona curzoniae) in the Qinghai-Tibet plateau of China.</title>
        <authorList>
            <person name="Tian Z."/>
        </authorList>
    </citation>
    <scope>NUCLEOTIDE SEQUENCE [LARGE SCALE GENOMIC DNA]</scope>
    <source>
        <strain evidence="4 5">Z443</strain>
    </source>
</reference>
<evidence type="ECO:0000256" key="3">
    <source>
        <dbReference type="SAM" id="MobiDB-lite"/>
    </source>
</evidence>
<dbReference type="InterPro" id="IPR005648">
    <property type="entry name" value="FlgD"/>
</dbReference>
<proteinExistence type="inferred from homology"/>
<evidence type="ECO:0000256" key="1">
    <source>
        <dbReference type="ARBA" id="ARBA00010577"/>
    </source>
</evidence>
<evidence type="ECO:0000313" key="5">
    <source>
        <dbReference type="Proteomes" id="UP000314616"/>
    </source>
</evidence>